<keyword evidence="5" id="KW-0444">Lipid biosynthesis</keyword>
<comment type="subcellular location">
    <subcellularLocation>
        <location evidence="5">Cytoplasm</location>
    </subcellularLocation>
</comment>
<dbReference type="InterPro" id="IPR006205">
    <property type="entry name" value="Mev_gal_kin"/>
</dbReference>
<keyword evidence="2 5" id="KW-0808">Transferase</keyword>
<keyword evidence="5" id="KW-0753">Steroid metabolism</keyword>
<dbReference type="InterPro" id="IPR013750">
    <property type="entry name" value="GHMP_kinase_C_dom"/>
</dbReference>
<dbReference type="EMBL" id="OU898278">
    <property type="protein sequence ID" value="CAH1275596.1"/>
    <property type="molecule type" value="Genomic_DNA"/>
</dbReference>
<dbReference type="Gene3D" id="3.30.230.10">
    <property type="match status" value="1"/>
</dbReference>
<comment type="pathway">
    <text evidence="5">Isoprenoid biosynthesis; isopentenyl diphosphate biosynthesis via mevalonate pathway; isopentenyl diphosphate from (R)-mevalonate: step 1/3.</text>
</comment>
<dbReference type="Gene3D" id="3.30.70.890">
    <property type="entry name" value="GHMP kinase, C-terminal domain"/>
    <property type="match status" value="1"/>
</dbReference>
<evidence type="ECO:0000256" key="4">
    <source>
        <dbReference type="ARBA" id="ARBA00022842"/>
    </source>
</evidence>
<evidence type="ECO:0000256" key="5">
    <source>
        <dbReference type="RuleBase" id="RU363087"/>
    </source>
</evidence>
<dbReference type="PRINTS" id="PR00959">
    <property type="entry name" value="MEVGALKINASE"/>
</dbReference>
<dbReference type="OrthoDB" id="1652964at2759"/>
<keyword evidence="5" id="KW-0443">Lipid metabolism</keyword>
<dbReference type="SUPFAM" id="SSF54211">
    <property type="entry name" value="Ribosomal protein S5 domain 2-like"/>
    <property type="match status" value="1"/>
</dbReference>
<name>A0A9P0DU83_DIABA</name>
<dbReference type="GO" id="GO:0019287">
    <property type="term" value="P:isopentenyl diphosphate biosynthetic process, mevalonate pathway"/>
    <property type="evidence" value="ECO:0007669"/>
    <property type="project" value="TreeGrafter"/>
</dbReference>
<sequence>MTNDYPLDLSNFKFIGRRIQVSAPGKVILNGEHSVVYGKLALAASIDLRTKVEINEIDLRNKLVVQFDALRLSFQYDIQKINEVLLNHPLPLDSEDLLDRVDNFVKLTQPNLSPTETLAVKAFFYLLIGILGSSSIQLTSLLVTASTELNAGAGLGSSASFTVCLSAALLQLIKSKTPEGYFSIEGYKPITGELNLIEFNKQDLDWICQWSYRAEKIIHGTPSGVDNTVCTFGSVVEYRKGSLPKLIEATCSLKLLLINSNVPRETKKMVAKVAEYRRKYPKVLDHLLESMDEVSTTVIDKMSELSQLSGTNTDDIKKIHKSLAELFTINHNLLNSIGVGHKKLNDIVDILAEHGLSGKLTGGGGGGYAICLIPPKFDAVCLRQAVITLECHGFDVVETKLGVRGVTLDIFA</sequence>
<dbReference type="GO" id="GO:0005829">
    <property type="term" value="C:cytosol"/>
    <property type="evidence" value="ECO:0007669"/>
    <property type="project" value="TreeGrafter"/>
</dbReference>
<evidence type="ECO:0000259" key="6">
    <source>
        <dbReference type="Pfam" id="PF08544"/>
    </source>
</evidence>
<keyword evidence="5" id="KW-1207">Sterol metabolism</keyword>
<reference evidence="7" key="1">
    <citation type="submission" date="2022-01" db="EMBL/GenBank/DDBJ databases">
        <authorList>
            <person name="King R."/>
        </authorList>
    </citation>
    <scope>NUCLEOTIDE SEQUENCE</scope>
</reference>
<dbReference type="GO" id="GO:0005524">
    <property type="term" value="F:ATP binding"/>
    <property type="evidence" value="ECO:0007669"/>
    <property type="project" value="UniProtKB-KW"/>
</dbReference>
<comment type="catalytic activity">
    <reaction evidence="5">
        <text>(R)-mevalonate + ATP = (R)-5-phosphomevalonate + ADP + H(+)</text>
        <dbReference type="Rhea" id="RHEA:17065"/>
        <dbReference type="ChEBI" id="CHEBI:15378"/>
        <dbReference type="ChEBI" id="CHEBI:30616"/>
        <dbReference type="ChEBI" id="CHEBI:36464"/>
        <dbReference type="ChEBI" id="CHEBI:58146"/>
        <dbReference type="ChEBI" id="CHEBI:456216"/>
        <dbReference type="EC" id="2.7.1.36"/>
    </reaction>
</comment>
<accession>A0A9P0DU83</accession>
<keyword evidence="1 5" id="KW-0963">Cytoplasm</keyword>
<dbReference type="GO" id="GO:0006695">
    <property type="term" value="P:cholesterol biosynthetic process"/>
    <property type="evidence" value="ECO:0007669"/>
    <property type="project" value="TreeGrafter"/>
</dbReference>
<dbReference type="Pfam" id="PF08544">
    <property type="entry name" value="GHMP_kinases_C"/>
    <property type="match status" value="1"/>
</dbReference>
<dbReference type="AlphaFoldDB" id="A0A9P0DU83"/>
<evidence type="ECO:0000313" key="8">
    <source>
        <dbReference type="Proteomes" id="UP001153709"/>
    </source>
</evidence>
<dbReference type="InterPro" id="IPR014721">
    <property type="entry name" value="Ribsml_uS5_D2-typ_fold_subgr"/>
</dbReference>
<feature type="domain" description="GHMP kinase C-terminal" evidence="6">
    <location>
        <begin position="320"/>
        <end position="379"/>
    </location>
</feature>
<protein>
    <recommendedName>
        <fullName evidence="5">Mevalonate kinase</fullName>
        <shortName evidence="5">MK</shortName>
        <ecNumber evidence="5">2.7.1.36</ecNumber>
    </recommendedName>
</protein>
<evidence type="ECO:0000256" key="3">
    <source>
        <dbReference type="ARBA" id="ARBA00022777"/>
    </source>
</evidence>
<dbReference type="InterPro" id="IPR036554">
    <property type="entry name" value="GHMP_kinase_C_sf"/>
</dbReference>
<comment type="similarity">
    <text evidence="5">Belongs to the GHMP kinase family. Mevalonate kinase subfamily.</text>
</comment>
<evidence type="ECO:0000256" key="2">
    <source>
        <dbReference type="ARBA" id="ARBA00022679"/>
    </source>
</evidence>
<keyword evidence="5" id="KW-0547">Nucleotide-binding</keyword>
<evidence type="ECO:0000256" key="1">
    <source>
        <dbReference type="ARBA" id="ARBA00022490"/>
    </source>
</evidence>
<dbReference type="SUPFAM" id="SSF55060">
    <property type="entry name" value="GHMP Kinase, C-terminal domain"/>
    <property type="match status" value="1"/>
</dbReference>
<keyword evidence="5" id="KW-0752">Steroid biosynthesis</keyword>
<keyword evidence="5" id="KW-0067">ATP-binding</keyword>
<dbReference type="GO" id="GO:0004496">
    <property type="term" value="F:mevalonate kinase activity"/>
    <property type="evidence" value="ECO:0007669"/>
    <property type="project" value="UniProtKB-EC"/>
</dbReference>
<dbReference type="Proteomes" id="UP001153709">
    <property type="component" value="Chromosome 3"/>
</dbReference>
<dbReference type="InterPro" id="IPR020568">
    <property type="entry name" value="Ribosomal_Su5_D2-typ_SF"/>
</dbReference>
<dbReference type="NCBIfam" id="TIGR00549">
    <property type="entry name" value="mevalon_kin"/>
    <property type="match status" value="1"/>
</dbReference>
<gene>
    <name evidence="7" type="ORF">DIABBA_LOCUS4950</name>
</gene>
<dbReference type="PANTHER" id="PTHR43290:SF2">
    <property type="entry name" value="MEVALONATE KINASE"/>
    <property type="match status" value="1"/>
</dbReference>
<keyword evidence="4" id="KW-0460">Magnesium</keyword>
<evidence type="ECO:0000313" key="7">
    <source>
        <dbReference type="EMBL" id="CAH1275596.1"/>
    </source>
</evidence>
<proteinExistence type="inferred from homology"/>
<keyword evidence="3 5" id="KW-0418">Kinase</keyword>
<dbReference type="PANTHER" id="PTHR43290">
    <property type="entry name" value="MEVALONATE KINASE"/>
    <property type="match status" value="1"/>
</dbReference>
<organism evidence="7 8">
    <name type="scientific">Diabrotica balteata</name>
    <name type="common">Banded cucumber beetle</name>
    <dbReference type="NCBI Taxonomy" id="107213"/>
    <lineage>
        <taxon>Eukaryota</taxon>
        <taxon>Metazoa</taxon>
        <taxon>Ecdysozoa</taxon>
        <taxon>Arthropoda</taxon>
        <taxon>Hexapoda</taxon>
        <taxon>Insecta</taxon>
        <taxon>Pterygota</taxon>
        <taxon>Neoptera</taxon>
        <taxon>Endopterygota</taxon>
        <taxon>Coleoptera</taxon>
        <taxon>Polyphaga</taxon>
        <taxon>Cucujiformia</taxon>
        <taxon>Chrysomeloidea</taxon>
        <taxon>Chrysomelidae</taxon>
        <taxon>Galerucinae</taxon>
        <taxon>Diabroticina</taxon>
        <taxon>Diabroticites</taxon>
        <taxon>Diabrotica</taxon>
    </lineage>
</organism>
<dbReference type="EC" id="2.7.1.36" evidence="5"/>
<keyword evidence="5" id="KW-0756">Sterol biosynthesis</keyword>
<keyword evidence="8" id="KW-1185">Reference proteome</keyword>